<name>B0PFM0_9FIRM</name>
<reference evidence="1" key="1">
    <citation type="submission" date="2007-11" db="EMBL/GenBank/DDBJ databases">
        <authorList>
            <person name="Fulton L."/>
            <person name="Clifton S."/>
            <person name="Fulton B."/>
            <person name="Xu J."/>
            <person name="Minx P."/>
            <person name="Pepin K.H."/>
            <person name="Johnson M."/>
            <person name="Thiruvilangam P."/>
            <person name="Bhonagiri V."/>
            <person name="Nash W.E."/>
            <person name="Mardis E.R."/>
            <person name="Wilson R.K."/>
        </authorList>
    </citation>
    <scope>NUCLEOTIDE SEQUENCE [LARGE SCALE GENOMIC DNA]</scope>
    <source>
        <strain evidence="1">DSM 17241</strain>
    </source>
</reference>
<dbReference type="Proteomes" id="UP000003803">
    <property type="component" value="Unassembled WGS sequence"/>
</dbReference>
<comment type="caution">
    <text evidence="1">The sequence shown here is derived from an EMBL/GenBank/DDBJ whole genome shotgun (WGS) entry which is preliminary data.</text>
</comment>
<dbReference type="HOGENOM" id="CLU_3228797_0_0_9"/>
<evidence type="ECO:0000313" key="1">
    <source>
        <dbReference type="EMBL" id="EDS09457.1"/>
    </source>
</evidence>
<organism evidence="1 2">
    <name type="scientific">Anaerotruncus colihominis DSM 17241</name>
    <dbReference type="NCBI Taxonomy" id="445972"/>
    <lineage>
        <taxon>Bacteria</taxon>
        <taxon>Bacillati</taxon>
        <taxon>Bacillota</taxon>
        <taxon>Clostridia</taxon>
        <taxon>Eubacteriales</taxon>
        <taxon>Oscillospiraceae</taxon>
        <taxon>Anaerotruncus</taxon>
    </lineage>
</organism>
<accession>B0PFM0</accession>
<gene>
    <name evidence="1" type="ORF">ANACOL_03599</name>
</gene>
<sequence length="43" mass="4873">MSRKSLIYGSSTTGRGEFFVLFFGNEKTSCPGRQEIFYRTVSS</sequence>
<dbReference type="EMBL" id="ABGD02000027">
    <property type="protein sequence ID" value="EDS09457.1"/>
    <property type="molecule type" value="Genomic_DNA"/>
</dbReference>
<evidence type="ECO:0000313" key="2">
    <source>
        <dbReference type="Proteomes" id="UP000003803"/>
    </source>
</evidence>
<keyword evidence="2" id="KW-1185">Reference proteome</keyword>
<dbReference type="AlphaFoldDB" id="B0PFM0"/>
<proteinExistence type="predicted"/>
<protein>
    <submittedName>
        <fullName evidence="1">Uncharacterized protein</fullName>
    </submittedName>
</protein>
<reference evidence="1" key="2">
    <citation type="submission" date="2013-09" db="EMBL/GenBank/DDBJ databases">
        <title>Draft genome sequence of Anaerotruncus colihominis(DSM 17241).</title>
        <authorList>
            <person name="Sudarsanam P."/>
            <person name="Ley R."/>
            <person name="Guruge J."/>
            <person name="Turnbaugh P.J."/>
            <person name="Mahowald M."/>
            <person name="Liep D."/>
            <person name="Gordon J."/>
        </authorList>
    </citation>
    <scope>NUCLEOTIDE SEQUENCE</scope>
    <source>
        <strain evidence="1">DSM 17241</strain>
    </source>
</reference>